<accession>A0AB36THM0</accession>
<evidence type="ECO:0000313" key="4">
    <source>
        <dbReference type="Proteomes" id="UP000223596"/>
    </source>
</evidence>
<dbReference type="RefSeq" id="WP_003512387.1">
    <property type="nucleotide sequence ID" value="NZ_CP013828.1"/>
</dbReference>
<organism evidence="3 4">
    <name type="scientific">Acetivibrio thermocellus AD2</name>
    <dbReference type="NCBI Taxonomy" id="1138384"/>
    <lineage>
        <taxon>Bacteria</taxon>
        <taxon>Bacillati</taxon>
        <taxon>Bacillota</taxon>
        <taxon>Clostridia</taxon>
        <taxon>Eubacteriales</taxon>
        <taxon>Oscillospiraceae</taxon>
        <taxon>Acetivibrio</taxon>
    </lineage>
</organism>
<dbReference type="AlphaFoldDB" id="A0AB36THM0"/>
<keyword evidence="1" id="KW-1133">Transmembrane helix</keyword>
<keyword evidence="1" id="KW-0812">Transmembrane</keyword>
<feature type="transmembrane region" description="Helical" evidence="1">
    <location>
        <begin position="12"/>
        <end position="44"/>
    </location>
</feature>
<feature type="domain" description="DUF58" evidence="2">
    <location>
        <begin position="194"/>
        <end position="315"/>
    </location>
</feature>
<dbReference type="EMBL" id="PDBW01000001">
    <property type="protein sequence ID" value="PFH03263.1"/>
    <property type="molecule type" value="Genomic_DNA"/>
</dbReference>
<dbReference type="Proteomes" id="UP000223596">
    <property type="component" value="Unassembled WGS sequence"/>
</dbReference>
<comment type="caution">
    <text evidence="3">The sequence shown here is derived from an EMBL/GenBank/DDBJ whole genome shotgun (WGS) entry which is preliminary data.</text>
</comment>
<proteinExistence type="predicted"/>
<gene>
    <name evidence="3" type="ORF">M972_112065</name>
</gene>
<reference evidence="3 4" key="1">
    <citation type="submission" date="2017-09" db="EMBL/GenBank/DDBJ databases">
        <title>Evaluation of Pacific Biosciences Sequencing Technology to Finishing C. thermocellum Genome Sequences.</title>
        <authorList>
            <person name="Brown S."/>
        </authorList>
    </citation>
    <scope>NUCLEOTIDE SEQUENCE [LARGE SCALE GENOMIC DNA]</scope>
    <source>
        <strain evidence="3 4">AD2</strain>
    </source>
</reference>
<dbReference type="Pfam" id="PF01882">
    <property type="entry name" value="DUF58"/>
    <property type="match status" value="1"/>
</dbReference>
<dbReference type="PANTHER" id="PTHR34351">
    <property type="entry name" value="SLR1927 PROTEIN-RELATED"/>
    <property type="match status" value="1"/>
</dbReference>
<protein>
    <submittedName>
        <fullName evidence="3">Uncharacterized protein (DUF58 family)</fullName>
    </submittedName>
</protein>
<dbReference type="InterPro" id="IPR002881">
    <property type="entry name" value="DUF58"/>
</dbReference>
<name>A0AB36THM0_ACETH</name>
<evidence type="ECO:0000259" key="2">
    <source>
        <dbReference type="Pfam" id="PF01882"/>
    </source>
</evidence>
<evidence type="ECO:0000313" key="3">
    <source>
        <dbReference type="EMBL" id="PFH03263.1"/>
    </source>
</evidence>
<keyword evidence="1" id="KW-0472">Membrane</keyword>
<sequence>MPKGVSKTGIVFLLLICVGFLLANNILILVSIIPFTLMAFGYYLKMPDGIRVDKTVSKNRVTVGELLEVSVRVLVESGFGSMEICDIVPPHFELVEGTNYCAVWKGFEPKEILLNYTVRCTASGTYTFRTTGWRARHAVGAFSINRKYETDLTVEVTPRLIELKKVRGMSTVCKVPMPEGALASMGMTTQEFKELRLYSPGDPFKAINWKVTSRNLVRGSIWPVVNEFEKEGKKSVWIFLDTSKIMSFGSNIKNVKEYSVEAVNSLSDYYIKHNCSVAFHTFGGSDVFINPGSGRQQHYRILRELMKIRNFTGVSRENSGERQKNSKEHKKLEEAVYSCRNYFNGLRPMFIIITRFCTKNSEEIFKGINLMSKYTSLRKGYVPSIMLINIMGYGLMAENENEMMAANLLEAMNKVLSEKIRKNCIWIDWDPNKESLTGALLKQVVG</sequence>
<evidence type="ECO:0000256" key="1">
    <source>
        <dbReference type="SAM" id="Phobius"/>
    </source>
</evidence>
<dbReference type="GeneID" id="35805005"/>